<evidence type="ECO:0000313" key="2">
    <source>
        <dbReference type="Proteomes" id="UP000061382"/>
    </source>
</evidence>
<dbReference type="Proteomes" id="UP000061382">
    <property type="component" value="Chromosome"/>
</dbReference>
<dbReference type="STRING" id="512763.DC20_14640"/>
<dbReference type="AlphaFoldDB" id="A0A0P0CYZ9"/>
<dbReference type="OrthoDB" id="1122055at2"/>
<dbReference type="RefSeq" id="WP_062544520.1">
    <property type="nucleotide sequence ID" value="NZ_CP012643.1"/>
</dbReference>
<sequence>MSNSFKNKPIFHYFFSSPIQAKDIDLGTIEGEKILPLFQAYPWRDWLQRMKEMEQGEIHFSPTLNFENKHSHQKMLVSALENGQEIMFYVFYQRPKTVKRLLGLWHKHKNDYTTELLDKSPEQTAQLLEAFVNGNYDFLESTIKY</sequence>
<reference evidence="1 2" key="1">
    <citation type="submission" date="2015-08" db="EMBL/GenBank/DDBJ databases">
        <title>Complete genome sequence of Rufibacter tibetensis strain 1351t, a radiation-resistant bacterium from tibet plateau.</title>
        <authorList>
            <person name="Dai J."/>
        </authorList>
    </citation>
    <scope>NUCLEOTIDE SEQUENCE [LARGE SCALE GENOMIC DNA]</scope>
    <source>
        <strain evidence="1 2">1351</strain>
    </source>
</reference>
<proteinExistence type="predicted"/>
<accession>A0A0P0CYZ9</accession>
<dbReference type="EMBL" id="CP012643">
    <property type="protein sequence ID" value="ALI99986.1"/>
    <property type="molecule type" value="Genomic_DNA"/>
</dbReference>
<gene>
    <name evidence="1" type="ORF">DC20_14640</name>
</gene>
<protein>
    <submittedName>
        <fullName evidence="1">Uncharacterized protein</fullName>
    </submittedName>
</protein>
<evidence type="ECO:0000313" key="1">
    <source>
        <dbReference type="EMBL" id="ALI99986.1"/>
    </source>
</evidence>
<dbReference type="PATRIC" id="fig|512763.3.peg.3220"/>
<keyword evidence="2" id="KW-1185">Reference proteome</keyword>
<name>A0A0P0CYZ9_9BACT</name>
<dbReference type="KEGG" id="rti:DC20_14640"/>
<organism evidence="1 2">
    <name type="scientific">Rufibacter tibetensis</name>
    <dbReference type="NCBI Taxonomy" id="512763"/>
    <lineage>
        <taxon>Bacteria</taxon>
        <taxon>Pseudomonadati</taxon>
        <taxon>Bacteroidota</taxon>
        <taxon>Cytophagia</taxon>
        <taxon>Cytophagales</taxon>
        <taxon>Hymenobacteraceae</taxon>
        <taxon>Rufibacter</taxon>
    </lineage>
</organism>